<dbReference type="GO" id="GO:0020037">
    <property type="term" value="F:heme binding"/>
    <property type="evidence" value="ECO:0007669"/>
    <property type="project" value="InterPro"/>
</dbReference>
<keyword evidence="9 14" id="KW-0560">Oxidoreductase</keyword>
<dbReference type="GO" id="GO:0004497">
    <property type="term" value="F:monooxygenase activity"/>
    <property type="evidence" value="ECO:0007669"/>
    <property type="project" value="UniProtKB-KW"/>
</dbReference>
<protein>
    <recommendedName>
        <fullName evidence="18">Cytochrome P450</fullName>
    </recommendedName>
</protein>
<dbReference type="PANTHER" id="PTHR24292:SF45">
    <property type="entry name" value="CYTOCHROME P450 6G1-RELATED"/>
    <property type="match status" value="1"/>
</dbReference>
<keyword evidence="11 14" id="KW-0503">Monooxygenase</keyword>
<evidence type="ECO:0000256" key="7">
    <source>
        <dbReference type="ARBA" id="ARBA00022824"/>
    </source>
</evidence>
<keyword evidence="12 15" id="KW-0472">Membrane</keyword>
<evidence type="ECO:0000256" key="9">
    <source>
        <dbReference type="ARBA" id="ARBA00023002"/>
    </source>
</evidence>
<dbReference type="GO" id="GO:0005506">
    <property type="term" value="F:iron ion binding"/>
    <property type="evidence" value="ECO:0007669"/>
    <property type="project" value="InterPro"/>
</dbReference>
<evidence type="ECO:0000256" key="2">
    <source>
        <dbReference type="ARBA" id="ARBA00004174"/>
    </source>
</evidence>
<keyword evidence="15" id="KW-1133">Transmembrane helix</keyword>
<keyword evidence="17" id="KW-1185">Reference proteome</keyword>
<dbReference type="InterPro" id="IPR036396">
    <property type="entry name" value="Cyt_P450_sf"/>
</dbReference>
<reference evidence="16" key="1">
    <citation type="submission" date="2022-01" db="EMBL/GenBank/DDBJ databases">
        <authorList>
            <person name="King R."/>
        </authorList>
    </citation>
    <scope>NUCLEOTIDE SEQUENCE</scope>
</reference>
<sequence length="504" mass="58788">MTSNYTFAALKVTSWLVHPFLLLCIVLLLLYKYLTRNFNYWQKRAVPFHKPIPLFGNFADVMLWKTSPYEWLKKQYDSTTHPVLGIYILDDPYLVINDPDLIHCILVKNFSNFSDRQIAAPVHDKCVANLLFFQKGPEWKERRRKLSPIFSTGKIKSMLPTLNECARDLLEYLTRQTGDVEAKEMIARFSTVIVAKYFFGSDVDAFKGDPDFRKYGREIFKYDWRNAVVQSIFLFKPKWVDIFKLRFVKPHAEKFFRKVFLDAMDLRRQNLVEVGDLVDLLNEMVSKRECFGDEGIGHEKILSPALQMYMAGYETTSSAVSFTLLELGVDMGIQNRLRKEIKDTIEKYNGVTFEAVREMEYLDMCLRESLRKYPPLGFVDRICNLDFKVPGMDLVIEKGICVMVPIFGLCRDENYFPEPDKFIPERFSKEGRSDNKNVWLPFGKGPRYCIGDRFGIMMSKLALIHILKNFEVQLSINTVYPVVFDPKSWLTHPKGGLPLRFKKI</sequence>
<comment type="subcellular location">
    <subcellularLocation>
        <location evidence="3">Endoplasmic reticulum membrane</location>
        <topology evidence="3">Peripheral membrane protein</topology>
    </subcellularLocation>
    <subcellularLocation>
        <location evidence="2">Microsome membrane</location>
        <topology evidence="2">Peripheral membrane protein</topology>
    </subcellularLocation>
</comment>
<evidence type="ECO:0000256" key="11">
    <source>
        <dbReference type="ARBA" id="ARBA00023033"/>
    </source>
</evidence>
<evidence type="ECO:0000256" key="6">
    <source>
        <dbReference type="ARBA" id="ARBA00022723"/>
    </source>
</evidence>
<organism evidence="16 17">
    <name type="scientific">Phaedon cochleariae</name>
    <name type="common">Mustard beetle</name>
    <dbReference type="NCBI Taxonomy" id="80249"/>
    <lineage>
        <taxon>Eukaryota</taxon>
        <taxon>Metazoa</taxon>
        <taxon>Ecdysozoa</taxon>
        <taxon>Arthropoda</taxon>
        <taxon>Hexapoda</taxon>
        <taxon>Insecta</taxon>
        <taxon>Pterygota</taxon>
        <taxon>Neoptera</taxon>
        <taxon>Endopterygota</taxon>
        <taxon>Coleoptera</taxon>
        <taxon>Polyphaga</taxon>
        <taxon>Cucujiformia</taxon>
        <taxon>Chrysomeloidea</taxon>
        <taxon>Chrysomelidae</taxon>
        <taxon>Chrysomelinae</taxon>
        <taxon>Chrysomelini</taxon>
        <taxon>Phaedon</taxon>
    </lineage>
</organism>
<feature type="transmembrane region" description="Helical" evidence="15">
    <location>
        <begin position="12"/>
        <end position="34"/>
    </location>
</feature>
<proteinExistence type="inferred from homology"/>
<name>A0A9P0GI42_PHACE</name>
<accession>A0A9P0GI42</accession>
<dbReference type="Pfam" id="PF00067">
    <property type="entry name" value="p450"/>
    <property type="match status" value="1"/>
</dbReference>
<keyword evidence="8" id="KW-0492">Microsome</keyword>
<feature type="binding site" description="axial binding residue" evidence="13">
    <location>
        <position position="449"/>
    </location>
    <ligand>
        <name>heme</name>
        <dbReference type="ChEBI" id="CHEBI:30413"/>
    </ligand>
    <ligandPart>
        <name>Fe</name>
        <dbReference type="ChEBI" id="CHEBI:18248"/>
    </ligandPart>
</feature>
<dbReference type="CDD" id="cd11056">
    <property type="entry name" value="CYP6-like"/>
    <property type="match status" value="1"/>
</dbReference>
<dbReference type="SUPFAM" id="SSF48264">
    <property type="entry name" value="Cytochrome P450"/>
    <property type="match status" value="1"/>
</dbReference>
<evidence type="ECO:0000256" key="15">
    <source>
        <dbReference type="SAM" id="Phobius"/>
    </source>
</evidence>
<dbReference type="AlphaFoldDB" id="A0A9P0GI42"/>
<keyword evidence="15" id="KW-0812">Transmembrane</keyword>
<evidence type="ECO:0000256" key="4">
    <source>
        <dbReference type="ARBA" id="ARBA00010617"/>
    </source>
</evidence>
<keyword evidence="7" id="KW-0256">Endoplasmic reticulum</keyword>
<dbReference type="InterPro" id="IPR017972">
    <property type="entry name" value="Cyt_P450_CS"/>
</dbReference>
<dbReference type="OrthoDB" id="2789670at2759"/>
<gene>
    <name evidence="16" type="ORF">PHAECO_LOCUS1580</name>
</gene>
<dbReference type="Proteomes" id="UP001153737">
    <property type="component" value="Chromosome 10"/>
</dbReference>
<dbReference type="Gene3D" id="1.10.630.10">
    <property type="entry name" value="Cytochrome P450"/>
    <property type="match status" value="1"/>
</dbReference>
<dbReference type="InterPro" id="IPR001128">
    <property type="entry name" value="Cyt_P450"/>
</dbReference>
<evidence type="ECO:0000256" key="14">
    <source>
        <dbReference type="RuleBase" id="RU000461"/>
    </source>
</evidence>
<evidence type="ECO:0000313" key="17">
    <source>
        <dbReference type="Proteomes" id="UP001153737"/>
    </source>
</evidence>
<dbReference type="PROSITE" id="PS00086">
    <property type="entry name" value="CYTOCHROME_P450"/>
    <property type="match status" value="1"/>
</dbReference>
<keyword evidence="6 13" id="KW-0479">Metal-binding</keyword>
<evidence type="ECO:0000256" key="5">
    <source>
        <dbReference type="ARBA" id="ARBA00022617"/>
    </source>
</evidence>
<comment type="cofactor">
    <cofactor evidence="1 13">
        <name>heme</name>
        <dbReference type="ChEBI" id="CHEBI:30413"/>
    </cofactor>
</comment>
<dbReference type="InterPro" id="IPR002401">
    <property type="entry name" value="Cyt_P450_E_grp-I"/>
</dbReference>
<evidence type="ECO:0000313" key="16">
    <source>
        <dbReference type="EMBL" id="CAH1117829.1"/>
    </source>
</evidence>
<reference evidence="16" key="2">
    <citation type="submission" date="2022-10" db="EMBL/GenBank/DDBJ databases">
        <authorList>
            <consortium name="ENA_rothamsted_submissions"/>
            <consortium name="culmorum"/>
            <person name="King R."/>
        </authorList>
    </citation>
    <scope>NUCLEOTIDE SEQUENCE</scope>
</reference>
<dbReference type="PANTHER" id="PTHR24292">
    <property type="entry name" value="CYTOCHROME P450"/>
    <property type="match status" value="1"/>
</dbReference>
<evidence type="ECO:0000256" key="1">
    <source>
        <dbReference type="ARBA" id="ARBA00001971"/>
    </source>
</evidence>
<evidence type="ECO:0000256" key="3">
    <source>
        <dbReference type="ARBA" id="ARBA00004406"/>
    </source>
</evidence>
<keyword evidence="10 13" id="KW-0408">Iron</keyword>
<dbReference type="InterPro" id="IPR050476">
    <property type="entry name" value="Insect_CytP450_Detox"/>
</dbReference>
<evidence type="ECO:0000256" key="12">
    <source>
        <dbReference type="ARBA" id="ARBA00023136"/>
    </source>
</evidence>
<dbReference type="PRINTS" id="PR00385">
    <property type="entry name" value="P450"/>
</dbReference>
<evidence type="ECO:0000256" key="13">
    <source>
        <dbReference type="PIRSR" id="PIRSR602401-1"/>
    </source>
</evidence>
<dbReference type="GO" id="GO:0005789">
    <property type="term" value="C:endoplasmic reticulum membrane"/>
    <property type="evidence" value="ECO:0007669"/>
    <property type="project" value="UniProtKB-SubCell"/>
</dbReference>
<comment type="similarity">
    <text evidence="4 14">Belongs to the cytochrome P450 family.</text>
</comment>
<evidence type="ECO:0000256" key="10">
    <source>
        <dbReference type="ARBA" id="ARBA00023004"/>
    </source>
</evidence>
<dbReference type="FunFam" id="1.10.630.10:FF:000042">
    <property type="entry name" value="Cytochrome P450"/>
    <property type="match status" value="1"/>
</dbReference>
<dbReference type="EMBL" id="OU896716">
    <property type="protein sequence ID" value="CAH1117829.1"/>
    <property type="molecule type" value="Genomic_DNA"/>
</dbReference>
<evidence type="ECO:0008006" key="18">
    <source>
        <dbReference type="Google" id="ProtNLM"/>
    </source>
</evidence>
<dbReference type="PRINTS" id="PR00463">
    <property type="entry name" value="EP450I"/>
</dbReference>
<dbReference type="GO" id="GO:0016705">
    <property type="term" value="F:oxidoreductase activity, acting on paired donors, with incorporation or reduction of molecular oxygen"/>
    <property type="evidence" value="ECO:0007669"/>
    <property type="project" value="InterPro"/>
</dbReference>
<keyword evidence="5 13" id="KW-0349">Heme</keyword>
<evidence type="ECO:0000256" key="8">
    <source>
        <dbReference type="ARBA" id="ARBA00022848"/>
    </source>
</evidence>